<evidence type="ECO:0000313" key="1">
    <source>
        <dbReference type="EMBL" id="PIM52373.1"/>
    </source>
</evidence>
<comment type="caution">
    <text evidence="1">The sequence shown here is derived from an EMBL/GenBank/DDBJ whole genome shotgun (WGS) entry which is preliminary data.</text>
</comment>
<evidence type="ECO:0000313" key="2">
    <source>
        <dbReference type="Proteomes" id="UP000231501"/>
    </source>
</evidence>
<dbReference type="AlphaFoldDB" id="A0A2G9C7I3"/>
<keyword evidence="2" id="KW-1185">Reference proteome</keyword>
<dbReference type="EMBL" id="PEOG01000039">
    <property type="protein sequence ID" value="PIM52373.1"/>
    <property type="molecule type" value="Genomic_DNA"/>
</dbReference>
<name>A0A2G9C7I3_9BURK</name>
<gene>
    <name evidence="1" type="ORF">CS062_15110</name>
</gene>
<proteinExistence type="predicted"/>
<dbReference type="RefSeq" id="WP_099862449.1">
    <property type="nucleotide sequence ID" value="NZ_PEOG01000039.1"/>
</dbReference>
<protein>
    <submittedName>
        <fullName evidence="1">Uncharacterized protein</fullName>
    </submittedName>
</protein>
<dbReference type="Proteomes" id="UP000231501">
    <property type="component" value="Unassembled WGS sequence"/>
</dbReference>
<reference evidence="1 2" key="1">
    <citation type="submission" date="2017-11" db="EMBL/GenBank/DDBJ databases">
        <title>Draft genome sequence of Mitsuaria sp. HWN-4.</title>
        <authorList>
            <person name="Gundlapally S.R."/>
        </authorList>
    </citation>
    <scope>NUCLEOTIDE SEQUENCE [LARGE SCALE GENOMIC DNA]</scope>
    <source>
        <strain evidence="1 2">HWN-4</strain>
    </source>
</reference>
<dbReference type="OrthoDB" id="9157000at2"/>
<sequence>MNRSEATMHTQIPPHLMPETAQAPWGLVPDLGLTVAGTASMDELLTLQDLMADHGLTLQPTRMLYDRLYALERLSTAHARGDARLQAVAQDLFDAYQRRGEWIGLVH</sequence>
<organism evidence="1 2">
    <name type="scientific">Roseateles chitinivorans</name>
    <dbReference type="NCBI Taxonomy" id="2917965"/>
    <lineage>
        <taxon>Bacteria</taxon>
        <taxon>Pseudomonadati</taxon>
        <taxon>Pseudomonadota</taxon>
        <taxon>Betaproteobacteria</taxon>
        <taxon>Burkholderiales</taxon>
        <taxon>Sphaerotilaceae</taxon>
        <taxon>Roseateles</taxon>
    </lineage>
</organism>
<accession>A0A2G9C7I3</accession>